<protein>
    <submittedName>
        <fullName evidence="1">Uncharacterized protein</fullName>
    </submittedName>
</protein>
<evidence type="ECO:0000313" key="1">
    <source>
        <dbReference type="EMBL" id="KAK3607677.1"/>
    </source>
</evidence>
<reference evidence="1" key="3">
    <citation type="submission" date="2023-05" db="EMBL/GenBank/DDBJ databases">
        <authorList>
            <person name="Smith C.H."/>
        </authorList>
    </citation>
    <scope>NUCLEOTIDE SEQUENCE</scope>
    <source>
        <strain evidence="1">CHS0354</strain>
        <tissue evidence="1">Mantle</tissue>
    </source>
</reference>
<accession>A0AAE0TC65</accession>
<evidence type="ECO:0000313" key="2">
    <source>
        <dbReference type="Proteomes" id="UP001195483"/>
    </source>
</evidence>
<gene>
    <name evidence="1" type="ORF">CHS0354_010666</name>
</gene>
<organism evidence="1 2">
    <name type="scientific">Potamilus streckersoni</name>
    <dbReference type="NCBI Taxonomy" id="2493646"/>
    <lineage>
        <taxon>Eukaryota</taxon>
        <taxon>Metazoa</taxon>
        <taxon>Spiralia</taxon>
        <taxon>Lophotrochozoa</taxon>
        <taxon>Mollusca</taxon>
        <taxon>Bivalvia</taxon>
        <taxon>Autobranchia</taxon>
        <taxon>Heteroconchia</taxon>
        <taxon>Palaeoheterodonta</taxon>
        <taxon>Unionida</taxon>
        <taxon>Unionoidea</taxon>
        <taxon>Unionidae</taxon>
        <taxon>Ambleminae</taxon>
        <taxon>Lampsilini</taxon>
        <taxon>Potamilus</taxon>
    </lineage>
</organism>
<name>A0AAE0TC65_9BIVA</name>
<dbReference type="AlphaFoldDB" id="A0AAE0TC65"/>
<dbReference type="Proteomes" id="UP001195483">
    <property type="component" value="Unassembled WGS sequence"/>
</dbReference>
<dbReference type="EMBL" id="JAEAOA010000671">
    <property type="protein sequence ID" value="KAK3607677.1"/>
    <property type="molecule type" value="Genomic_DNA"/>
</dbReference>
<keyword evidence="2" id="KW-1185">Reference proteome</keyword>
<proteinExistence type="predicted"/>
<sequence>MIRPLSSIFIVFWDIRRLLRVVKQILFHSTRTEDMCGRWAIQHDVDETITPYAPHMLELESTLAR</sequence>
<reference evidence="1" key="1">
    <citation type="journal article" date="2021" name="Genome Biol. Evol.">
        <title>A High-Quality Reference Genome for a Parasitic Bivalve with Doubly Uniparental Inheritance (Bivalvia: Unionida).</title>
        <authorList>
            <person name="Smith C.H."/>
        </authorList>
    </citation>
    <scope>NUCLEOTIDE SEQUENCE</scope>
    <source>
        <strain evidence="1">CHS0354</strain>
    </source>
</reference>
<comment type="caution">
    <text evidence="1">The sequence shown here is derived from an EMBL/GenBank/DDBJ whole genome shotgun (WGS) entry which is preliminary data.</text>
</comment>
<reference evidence="1" key="2">
    <citation type="journal article" date="2021" name="Genome Biol. Evol.">
        <title>Developing a high-quality reference genome for a parasitic bivalve with doubly uniparental inheritance (Bivalvia: Unionida).</title>
        <authorList>
            <person name="Smith C.H."/>
        </authorList>
    </citation>
    <scope>NUCLEOTIDE SEQUENCE</scope>
    <source>
        <strain evidence="1">CHS0354</strain>
        <tissue evidence="1">Mantle</tissue>
    </source>
</reference>
<feature type="non-terminal residue" evidence="1">
    <location>
        <position position="65"/>
    </location>
</feature>